<protein>
    <recommendedName>
        <fullName evidence="4 11">3-oxoacyl-[acyl-carrier-protein] synthase 2</fullName>
        <ecNumber evidence="3 11">2.3.1.179</ecNumber>
    </recommendedName>
</protein>
<dbReference type="InterPro" id="IPR017568">
    <property type="entry name" value="3-oxoacyl-ACP_synth-2"/>
</dbReference>
<dbReference type="InterPro" id="IPR020841">
    <property type="entry name" value="PKS_Beta-ketoAc_synthase_dom"/>
</dbReference>
<dbReference type="Pfam" id="PF02801">
    <property type="entry name" value="Ketoacyl-synt_C"/>
    <property type="match status" value="1"/>
</dbReference>
<dbReference type="STRING" id="1817893.AUJ66_08195"/>
<evidence type="ECO:0000313" key="17">
    <source>
        <dbReference type="Proteomes" id="UP000182278"/>
    </source>
</evidence>
<comment type="pathway">
    <text evidence="1 11">Lipid metabolism; fatty acid biosynthesis.</text>
</comment>
<dbReference type="Pfam" id="PF00109">
    <property type="entry name" value="ketoacyl-synt"/>
    <property type="match status" value="1"/>
</dbReference>
<dbReference type="PROSITE" id="PS00606">
    <property type="entry name" value="KS3_1"/>
    <property type="match status" value="1"/>
</dbReference>
<gene>
    <name evidence="16" type="ORF">AUJ66_08195</name>
</gene>
<keyword evidence="7" id="KW-0276">Fatty acid metabolism</keyword>
<name>A0A1J4S8P5_9BACT</name>
<evidence type="ECO:0000256" key="11">
    <source>
        <dbReference type="PIRNR" id="PIRNR000447"/>
    </source>
</evidence>
<evidence type="ECO:0000256" key="10">
    <source>
        <dbReference type="ARBA" id="ARBA00023315"/>
    </source>
</evidence>
<comment type="catalytic activity">
    <reaction evidence="11">
        <text>(9Z)-hexadecenoyl-[ACP] + malonyl-[ACP] + H(+) = 3-oxo-(11Z)-octadecenoyl-[ACP] + holo-[ACP] + CO2</text>
        <dbReference type="Rhea" id="RHEA:55040"/>
        <dbReference type="Rhea" id="RHEA-COMP:9623"/>
        <dbReference type="Rhea" id="RHEA-COMP:9685"/>
        <dbReference type="Rhea" id="RHEA-COMP:10800"/>
        <dbReference type="Rhea" id="RHEA-COMP:14074"/>
        <dbReference type="ChEBI" id="CHEBI:15378"/>
        <dbReference type="ChEBI" id="CHEBI:16526"/>
        <dbReference type="ChEBI" id="CHEBI:64479"/>
        <dbReference type="ChEBI" id="CHEBI:78449"/>
        <dbReference type="ChEBI" id="CHEBI:83989"/>
        <dbReference type="ChEBI" id="CHEBI:138538"/>
        <dbReference type="EC" id="2.3.1.179"/>
    </reaction>
</comment>
<feature type="domain" description="Cyclic nucleotide-binding" evidence="14">
    <location>
        <begin position="171"/>
        <end position="219"/>
    </location>
</feature>
<dbReference type="FunFam" id="3.40.47.10:FF:000009">
    <property type="entry name" value="3-oxoacyl-[acyl-carrier-protein] synthase 2"/>
    <property type="match status" value="1"/>
</dbReference>
<organism evidence="16 17">
    <name type="scientific">Candidatus Desantisbacteria bacterium CG1_02_38_46</name>
    <dbReference type="NCBI Taxonomy" id="1817893"/>
    <lineage>
        <taxon>Bacteria</taxon>
        <taxon>Candidatus Desantisiibacteriota</taxon>
    </lineage>
</organism>
<dbReference type="EMBL" id="MNUO01000126">
    <property type="protein sequence ID" value="OIN95809.1"/>
    <property type="molecule type" value="Genomic_DNA"/>
</dbReference>
<dbReference type="GO" id="GO:0005829">
    <property type="term" value="C:cytosol"/>
    <property type="evidence" value="ECO:0007669"/>
    <property type="project" value="TreeGrafter"/>
</dbReference>
<keyword evidence="8" id="KW-0443">Lipid metabolism</keyword>
<keyword evidence="5 11" id="KW-0444">Lipid biosynthesis</keyword>
<dbReference type="CDD" id="cd00834">
    <property type="entry name" value="KAS_I_II"/>
    <property type="match status" value="1"/>
</dbReference>
<dbReference type="PROSITE" id="PS52004">
    <property type="entry name" value="KS3_2"/>
    <property type="match status" value="1"/>
</dbReference>
<comment type="catalytic activity">
    <reaction evidence="11">
        <text>a fatty acyl-[ACP] + malonyl-[ACP] + H(+) = a 3-oxoacyl-[ACP] + holo-[ACP] + CO2</text>
        <dbReference type="Rhea" id="RHEA:22836"/>
        <dbReference type="Rhea" id="RHEA-COMP:9623"/>
        <dbReference type="Rhea" id="RHEA-COMP:9685"/>
        <dbReference type="Rhea" id="RHEA-COMP:9916"/>
        <dbReference type="Rhea" id="RHEA-COMP:14125"/>
        <dbReference type="ChEBI" id="CHEBI:15378"/>
        <dbReference type="ChEBI" id="CHEBI:16526"/>
        <dbReference type="ChEBI" id="CHEBI:64479"/>
        <dbReference type="ChEBI" id="CHEBI:78449"/>
        <dbReference type="ChEBI" id="CHEBI:78776"/>
        <dbReference type="ChEBI" id="CHEBI:138651"/>
    </reaction>
</comment>
<keyword evidence="10 11" id="KW-0012">Acyltransferase</keyword>
<evidence type="ECO:0000259" key="15">
    <source>
        <dbReference type="PROSITE" id="PS52004"/>
    </source>
</evidence>
<feature type="domain" description="Ketosynthase family 3 (KS3)" evidence="15">
    <location>
        <begin position="2"/>
        <end position="410"/>
    </location>
</feature>
<evidence type="ECO:0000256" key="1">
    <source>
        <dbReference type="ARBA" id="ARBA00005194"/>
    </source>
</evidence>
<accession>A0A1J4S8P5</accession>
<dbReference type="PANTHER" id="PTHR11712">
    <property type="entry name" value="POLYKETIDE SYNTHASE-RELATED"/>
    <property type="match status" value="1"/>
</dbReference>
<evidence type="ECO:0000256" key="6">
    <source>
        <dbReference type="ARBA" id="ARBA00022679"/>
    </source>
</evidence>
<dbReference type="InterPro" id="IPR014030">
    <property type="entry name" value="Ketoacyl_synth_N"/>
</dbReference>
<dbReference type="InterPro" id="IPR000595">
    <property type="entry name" value="cNMP-bd_dom"/>
</dbReference>
<dbReference type="SMART" id="SM00825">
    <property type="entry name" value="PKS_KS"/>
    <property type="match status" value="1"/>
</dbReference>
<evidence type="ECO:0000259" key="14">
    <source>
        <dbReference type="PROSITE" id="PS50042"/>
    </source>
</evidence>
<dbReference type="GO" id="GO:0004315">
    <property type="term" value="F:3-oxoacyl-[acyl-carrier-protein] synthase activity"/>
    <property type="evidence" value="ECO:0007669"/>
    <property type="project" value="UniProtKB-UniRule"/>
</dbReference>
<evidence type="ECO:0000256" key="2">
    <source>
        <dbReference type="ARBA" id="ARBA00008467"/>
    </source>
</evidence>
<dbReference type="AlphaFoldDB" id="A0A1J4S8P5"/>
<dbReference type="Proteomes" id="UP000182278">
    <property type="component" value="Unassembled WGS sequence"/>
</dbReference>
<comment type="function">
    <text evidence="11">Involved in the type II fatty acid elongation cycle. Catalyzes the elongation of a wide range of acyl-ACP by the addition of two carbons from malonyl-ACP to an acyl acceptor. Can efficiently catalyze the conversion of palmitoleoyl-ACP (cis-hexadec-9-enoyl-ACP) to cis-vaccenoyl-ACP (cis-octadec-11-enoyl-ACP), an essential step in the thermal regulation of fatty acid composition.</text>
</comment>
<dbReference type="EC" id="2.3.1.179" evidence="3 11"/>
<evidence type="ECO:0000256" key="8">
    <source>
        <dbReference type="ARBA" id="ARBA00023098"/>
    </source>
</evidence>
<proteinExistence type="inferred from homology"/>
<dbReference type="InterPro" id="IPR016039">
    <property type="entry name" value="Thiolase-like"/>
</dbReference>
<evidence type="ECO:0000256" key="9">
    <source>
        <dbReference type="ARBA" id="ARBA00023160"/>
    </source>
</evidence>
<dbReference type="PANTHER" id="PTHR11712:SF336">
    <property type="entry name" value="3-OXOACYL-[ACYL-CARRIER-PROTEIN] SYNTHASE, MITOCHONDRIAL"/>
    <property type="match status" value="1"/>
</dbReference>
<dbReference type="PROSITE" id="PS50042">
    <property type="entry name" value="CNMP_BINDING_3"/>
    <property type="match status" value="1"/>
</dbReference>
<evidence type="ECO:0000256" key="13">
    <source>
        <dbReference type="RuleBase" id="RU003694"/>
    </source>
</evidence>
<dbReference type="NCBIfam" id="TIGR03150">
    <property type="entry name" value="fabF"/>
    <property type="match status" value="1"/>
</dbReference>
<evidence type="ECO:0000313" key="16">
    <source>
        <dbReference type="EMBL" id="OIN95809.1"/>
    </source>
</evidence>
<evidence type="ECO:0000256" key="7">
    <source>
        <dbReference type="ARBA" id="ARBA00022832"/>
    </source>
</evidence>
<evidence type="ECO:0000256" key="5">
    <source>
        <dbReference type="ARBA" id="ARBA00022516"/>
    </source>
</evidence>
<dbReference type="InterPro" id="IPR018201">
    <property type="entry name" value="Ketoacyl_synth_AS"/>
</dbReference>
<evidence type="ECO:0000256" key="3">
    <source>
        <dbReference type="ARBA" id="ARBA00012356"/>
    </source>
</evidence>
<dbReference type="SUPFAM" id="SSF53901">
    <property type="entry name" value="Thiolase-like"/>
    <property type="match status" value="2"/>
</dbReference>
<dbReference type="UniPathway" id="UPA00094"/>
<dbReference type="Gene3D" id="3.40.47.10">
    <property type="match status" value="1"/>
</dbReference>
<comment type="caution">
    <text evidence="16">The sequence shown here is derived from an EMBL/GenBank/DDBJ whole genome shotgun (WGS) entry which is preliminary data.</text>
</comment>
<keyword evidence="9 11" id="KW-0275">Fatty acid biosynthesis</keyword>
<feature type="active site" description="For beta-ketoacyl synthase activity" evidence="12">
    <location>
        <position position="163"/>
    </location>
</feature>
<dbReference type="GO" id="GO:0006633">
    <property type="term" value="P:fatty acid biosynthetic process"/>
    <property type="evidence" value="ECO:0007669"/>
    <property type="project" value="UniProtKB-UniRule"/>
</dbReference>
<dbReference type="NCBIfam" id="NF005589">
    <property type="entry name" value="PRK07314.1"/>
    <property type="match status" value="1"/>
</dbReference>
<evidence type="ECO:0000256" key="12">
    <source>
        <dbReference type="PIRSR" id="PIRSR000447-1"/>
    </source>
</evidence>
<sequence>MNNRVVITGLGPITSIGIGKNECWQSLCNGKIGIDKISAFDTTGFSSQIASEVKNFDPSSYIGKKEIRHMDRFVQFAVVGSILAVRDAGLDMEKENLERIGVLIGSGIGGIATLEREHNVLMEKGPGRISPFLIPMLIVNMASGCVSILLKAKGPNTAVATACATGTHAIGDAFKIIQRGEADVMIAGGAEACITPLAVGGFCAARALSSRNDQPQKASRPFDKMRDGFVMGEGAGIVILESLEHAVVRGAHIYAEIAGYGMTGDAHHMTAPDPDAKQTTRAIALALKDADIKPVEVNYINAHGTSTLLNDKCETMAIKTVFGEHAYRIPISATKSMTGHLLGAAGAIELIATALSIENDIALPTMNYEYPDPDCDLDYVPNKAREVKIDVAISNSFAFGGHNTTLVVRKFK</sequence>
<dbReference type="InterPro" id="IPR000794">
    <property type="entry name" value="Beta-ketoacyl_synthase"/>
</dbReference>
<comment type="similarity">
    <text evidence="2 11 13">Belongs to the thiolase-like superfamily. Beta-ketoacyl-ACP synthases family.</text>
</comment>
<dbReference type="PIRSF" id="PIRSF000447">
    <property type="entry name" value="KAS_II"/>
    <property type="match status" value="1"/>
</dbReference>
<keyword evidence="6 11" id="KW-0808">Transferase</keyword>
<evidence type="ECO:0000256" key="4">
    <source>
        <dbReference type="ARBA" id="ARBA00014657"/>
    </source>
</evidence>
<dbReference type="InterPro" id="IPR014031">
    <property type="entry name" value="Ketoacyl_synth_C"/>
</dbReference>
<reference evidence="16 17" key="1">
    <citation type="journal article" date="2016" name="Environ. Microbiol.">
        <title>Genomic resolution of a cold subsurface aquifer community provides metabolic insights for novel microbes adapted to high CO concentrations.</title>
        <authorList>
            <person name="Probst A.J."/>
            <person name="Castelle C.J."/>
            <person name="Singh A."/>
            <person name="Brown C.T."/>
            <person name="Anantharaman K."/>
            <person name="Sharon I."/>
            <person name="Hug L.A."/>
            <person name="Burstein D."/>
            <person name="Emerson J.B."/>
            <person name="Thomas B.C."/>
            <person name="Banfield J.F."/>
        </authorList>
    </citation>
    <scope>NUCLEOTIDE SEQUENCE [LARGE SCALE GENOMIC DNA]</scope>
    <source>
        <strain evidence="16">CG1_02_38_46</strain>
    </source>
</reference>